<keyword evidence="3" id="KW-0547">Nucleotide-binding</keyword>
<dbReference type="PANTHER" id="PTHR24221:SF423">
    <property type="entry name" value="ABC TRANSPORTER"/>
    <property type="match status" value="1"/>
</dbReference>
<evidence type="ECO:0000256" key="3">
    <source>
        <dbReference type="ARBA" id="ARBA00022741"/>
    </source>
</evidence>
<dbReference type="InterPro" id="IPR036640">
    <property type="entry name" value="ABC1_TM_sf"/>
</dbReference>
<dbReference type="InterPro" id="IPR003439">
    <property type="entry name" value="ABC_transporter-like_ATP-bd"/>
</dbReference>
<feature type="domain" description="ABC transmembrane type-1" evidence="9">
    <location>
        <begin position="29"/>
        <end position="311"/>
    </location>
</feature>
<evidence type="ECO:0000256" key="1">
    <source>
        <dbReference type="ARBA" id="ARBA00004651"/>
    </source>
</evidence>
<comment type="subcellular location">
    <subcellularLocation>
        <location evidence="1">Cell membrane</location>
        <topology evidence="1">Multi-pass membrane protein</topology>
    </subcellularLocation>
</comment>
<keyword evidence="6 7" id="KW-0472">Membrane</keyword>
<dbReference type="SUPFAM" id="SSF52540">
    <property type="entry name" value="P-loop containing nucleoside triphosphate hydrolases"/>
    <property type="match status" value="1"/>
</dbReference>
<dbReference type="AlphaFoldDB" id="A0A8J3MR55"/>
<dbReference type="RefSeq" id="WP_220192922.1">
    <property type="nucleotide sequence ID" value="NZ_BNJF01000001.1"/>
</dbReference>
<evidence type="ECO:0000256" key="7">
    <source>
        <dbReference type="SAM" id="Phobius"/>
    </source>
</evidence>
<dbReference type="Gene3D" id="3.40.50.300">
    <property type="entry name" value="P-loop containing nucleotide triphosphate hydrolases"/>
    <property type="match status" value="1"/>
</dbReference>
<dbReference type="InterPro" id="IPR039421">
    <property type="entry name" value="Type_1_exporter"/>
</dbReference>
<gene>
    <name evidence="10" type="ORF">KSX_16140</name>
</gene>
<dbReference type="Gene3D" id="1.20.1560.10">
    <property type="entry name" value="ABC transporter type 1, transmembrane domain"/>
    <property type="match status" value="1"/>
</dbReference>
<dbReference type="GO" id="GO:0140359">
    <property type="term" value="F:ABC-type transporter activity"/>
    <property type="evidence" value="ECO:0007669"/>
    <property type="project" value="InterPro"/>
</dbReference>
<dbReference type="InterPro" id="IPR027417">
    <property type="entry name" value="P-loop_NTPase"/>
</dbReference>
<dbReference type="SUPFAM" id="SSF90123">
    <property type="entry name" value="ABC transporter transmembrane region"/>
    <property type="match status" value="1"/>
</dbReference>
<name>A0A8J3MR55_9CHLR</name>
<dbReference type="PROSITE" id="PS50893">
    <property type="entry name" value="ABC_TRANSPORTER_2"/>
    <property type="match status" value="1"/>
</dbReference>
<dbReference type="InterPro" id="IPR011527">
    <property type="entry name" value="ABC1_TM_dom"/>
</dbReference>
<keyword evidence="2 7" id="KW-0812">Transmembrane</keyword>
<keyword evidence="5 7" id="KW-1133">Transmembrane helix</keyword>
<feature type="transmembrane region" description="Helical" evidence="7">
    <location>
        <begin position="26"/>
        <end position="46"/>
    </location>
</feature>
<feature type="transmembrane region" description="Helical" evidence="7">
    <location>
        <begin position="66"/>
        <end position="90"/>
    </location>
</feature>
<feature type="transmembrane region" description="Helical" evidence="7">
    <location>
        <begin position="168"/>
        <end position="187"/>
    </location>
</feature>
<organism evidence="10 11">
    <name type="scientific">Ktedonospora formicarum</name>
    <dbReference type="NCBI Taxonomy" id="2778364"/>
    <lineage>
        <taxon>Bacteria</taxon>
        <taxon>Bacillati</taxon>
        <taxon>Chloroflexota</taxon>
        <taxon>Ktedonobacteria</taxon>
        <taxon>Ktedonobacterales</taxon>
        <taxon>Ktedonobacteraceae</taxon>
        <taxon>Ktedonospora</taxon>
    </lineage>
</organism>
<evidence type="ECO:0000259" key="9">
    <source>
        <dbReference type="PROSITE" id="PS50929"/>
    </source>
</evidence>
<sequence>MRSLPQTYLSLKTYQYLWRLMCYRPWLYLLNAILWICIHMLPLLPGLVAQQFFNALTRTGTLNGEIWLFIALLVAIALGHATLFFFGGLVDNLHRFCMSNILRHNLLKRVLERPGARAVPYSPGEAISRFRDDTQQAEDAISWTLDSIGQFLFALVAIIILLRINVEITLLVFLPLASIVAITQMLGKRLIKYRQASRQATSKVTSAIGEIFSTVQAIQIAAAETNVLNNFHTLNERRRVAMLKDTVLTQTLGSTFANVVSLGTGLIMILAAQSMHARSLDVGDLAIFIYYLAFVTDFVRFFGAFLAFYVQTGVSFGRMHTLLQGAPAERLIEPHALHLSGPEPELPSLPITSEKLEELNVQDLSYHYPESGRGIENIALHIRRGTLTAITGRIGSGKTTLVQTLLGLLPHEGGTIHWNGSLVDDPASFFVPPRSAYTPQVPRLFSATLRENILLGLSPEDARLERSLQQAVMERDITMLENGLDTLVGTRGVKLSGGQMQRSAAARMFVREPALLVFDDLSSALDVVTEQAMWVRLDELLRQGEVTCLVVSHRRSVLQRADHIIVLKEGKIDATGTLSDLLANSEEMRQLWRGEAV</sequence>
<dbReference type="InterPro" id="IPR003593">
    <property type="entry name" value="AAA+_ATPase"/>
</dbReference>
<proteinExistence type="predicted"/>
<evidence type="ECO:0000313" key="10">
    <source>
        <dbReference type="EMBL" id="GHO43451.1"/>
    </source>
</evidence>
<dbReference type="PROSITE" id="PS50929">
    <property type="entry name" value="ABC_TM1F"/>
    <property type="match status" value="1"/>
</dbReference>
<keyword evidence="11" id="KW-1185">Reference proteome</keyword>
<evidence type="ECO:0000259" key="8">
    <source>
        <dbReference type="PROSITE" id="PS50893"/>
    </source>
</evidence>
<feature type="transmembrane region" description="Helical" evidence="7">
    <location>
        <begin position="285"/>
        <end position="310"/>
    </location>
</feature>
<reference evidence="10" key="1">
    <citation type="submission" date="2020-10" db="EMBL/GenBank/DDBJ databases">
        <title>Taxonomic study of unclassified bacteria belonging to the class Ktedonobacteria.</title>
        <authorList>
            <person name="Yabe S."/>
            <person name="Wang C.M."/>
            <person name="Zheng Y."/>
            <person name="Sakai Y."/>
            <person name="Cavaletti L."/>
            <person name="Monciardini P."/>
            <person name="Donadio S."/>
        </authorList>
    </citation>
    <scope>NUCLEOTIDE SEQUENCE</scope>
    <source>
        <strain evidence="10">SOSP1-1</strain>
    </source>
</reference>
<dbReference type="EMBL" id="BNJF01000001">
    <property type="protein sequence ID" value="GHO43451.1"/>
    <property type="molecule type" value="Genomic_DNA"/>
</dbReference>
<keyword evidence="4" id="KW-0067">ATP-binding</keyword>
<dbReference type="CDD" id="cd07346">
    <property type="entry name" value="ABC_6TM_exporters"/>
    <property type="match status" value="1"/>
</dbReference>
<feature type="domain" description="ABC transporter" evidence="8">
    <location>
        <begin position="359"/>
        <end position="594"/>
    </location>
</feature>
<dbReference type="Pfam" id="PF00005">
    <property type="entry name" value="ABC_tran"/>
    <property type="match status" value="1"/>
</dbReference>
<dbReference type="GO" id="GO:0005886">
    <property type="term" value="C:plasma membrane"/>
    <property type="evidence" value="ECO:0007669"/>
    <property type="project" value="UniProtKB-SubCell"/>
</dbReference>
<evidence type="ECO:0000256" key="6">
    <source>
        <dbReference type="ARBA" id="ARBA00023136"/>
    </source>
</evidence>
<dbReference type="Proteomes" id="UP000612362">
    <property type="component" value="Unassembled WGS sequence"/>
</dbReference>
<dbReference type="GO" id="GO:0005524">
    <property type="term" value="F:ATP binding"/>
    <property type="evidence" value="ECO:0007669"/>
    <property type="project" value="UniProtKB-KW"/>
</dbReference>
<feature type="transmembrane region" description="Helical" evidence="7">
    <location>
        <begin position="247"/>
        <end position="273"/>
    </location>
</feature>
<dbReference type="SMART" id="SM00382">
    <property type="entry name" value="AAA"/>
    <property type="match status" value="1"/>
</dbReference>
<feature type="transmembrane region" description="Helical" evidence="7">
    <location>
        <begin position="140"/>
        <end position="162"/>
    </location>
</feature>
<dbReference type="CDD" id="cd03228">
    <property type="entry name" value="ABCC_MRP_Like"/>
    <property type="match status" value="1"/>
</dbReference>
<dbReference type="Pfam" id="PF00664">
    <property type="entry name" value="ABC_membrane"/>
    <property type="match status" value="1"/>
</dbReference>
<evidence type="ECO:0000256" key="5">
    <source>
        <dbReference type="ARBA" id="ARBA00022989"/>
    </source>
</evidence>
<protein>
    <submittedName>
        <fullName evidence="10">HlyB/MsbA family ABC transporter</fullName>
    </submittedName>
</protein>
<evidence type="ECO:0000256" key="4">
    <source>
        <dbReference type="ARBA" id="ARBA00022840"/>
    </source>
</evidence>
<dbReference type="PANTHER" id="PTHR24221">
    <property type="entry name" value="ATP-BINDING CASSETTE SUB-FAMILY B"/>
    <property type="match status" value="1"/>
</dbReference>
<dbReference type="GO" id="GO:0016887">
    <property type="term" value="F:ATP hydrolysis activity"/>
    <property type="evidence" value="ECO:0007669"/>
    <property type="project" value="InterPro"/>
</dbReference>
<comment type="caution">
    <text evidence="10">The sequence shown here is derived from an EMBL/GenBank/DDBJ whole genome shotgun (WGS) entry which is preliminary data.</text>
</comment>
<evidence type="ECO:0000313" key="11">
    <source>
        <dbReference type="Proteomes" id="UP000612362"/>
    </source>
</evidence>
<accession>A0A8J3MR55</accession>
<evidence type="ECO:0000256" key="2">
    <source>
        <dbReference type="ARBA" id="ARBA00022692"/>
    </source>
</evidence>